<dbReference type="GO" id="GO:0045814">
    <property type="term" value="P:negative regulation of gene expression, epigenetic"/>
    <property type="evidence" value="ECO:0000318"/>
    <property type="project" value="GO_Central"/>
</dbReference>
<keyword evidence="5" id="KW-0862">Zinc</keyword>
<feature type="region of interest" description="Disordered" evidence="14">
    <location>
        <begin position="610"/>
        <end position="891"/>
    </location>
</feature>
<keyword evidence="7 11" id="KW-0238">DNA-binding</keyword>
<evidence type="ECO:0000313" key="17">
    <source>
        <dbReference type="EMBL" id="KDO47944.1"/>
    </source>
</evidence>
<dbReference type="InterPro" id="IPR001356">
    <property type="entry name" value="HD"/>
</dbReference>
<dbReference type="GO" id="GO:0010557">
    <property type="term" value="P:positive regulation of macromolecule biosynthetic process"/>
    <property type="evidence" value="ECO:0007669"/>
    <property type="project" value="UniProtKB-ARBA"/>
</dbReference>
<feature type="domain" description="PHD-type" evidence="15">
    <location>
        <begin position="524"/>
        <end position="581"/>
    </location>
</feature>
<feature type="compositionally biased region" description="Polar residues" evidence="14">
    <location>
        <begin position="997"/>
        <end position="1013"/>
    </location>
</feature>
<dbReference type="SMART" id="SM00249">
    <property type="entry name" value="PHD"/>
    <property type="match status" value="1"/>
</dbReference>
<feature type="compositionally biased region" description="Polar residues" evidence="14">
    <location>
        <begin position="955"/>
        <end position="985"/>
    </location>
</feature>
<keyword evidence="3" id="KW-0479">Metal-binding</keyword>
<dbReference type="Gene3D" id="3.30.40.10">
    <property type="entry name" value="Zinc/RING finger domain, C3HC4 (zinc finger)"/>
    <property type="match status" value="1"/>
</dbReference>
<dbReference type="CDD" id="cd15504">
    <property type="entry name" value="PHD_PRHA_like"/>
    <property type="match status" value="1"/>
</dbReference>
<name>A0A067DY85_CITSI</name>
<dbReference type="SMART" id="SM00389">
    <property type="entry name" value="HOX"/>
    <property type="match status" value="1"/>
</dbReference>
<evidence type="ECO:0000256" key="11">
    <source>
        <dbReference type="PROSITE-ProRule" id="PRU00108"/>
    </source>
</evidence>
<evidence type="ECO:0000256" key="3">
    <source>
        <dbReference type="ARBA" id="ARBA00022723"/>
    </source>
</evidence>
<accession>A0A067DY85</accession>
<dbReference type="PaxDb" id="2711-XP_006486963.1"/>
<evidence type="ECO:0000256" key="14">
    <source>
        <dbReference type="SAM" id="MobiDB-lite"/>
    </source>
</evidence>
<evidence type="ECO:0000256" key="13">
    <source>
        <dbReference type="RuleBase" id="RU000682"/>
    </source>
</evidence>
<dbReference type="Proteomes" id="UP000027120">
    <property type="component" value="Unassembled WGS sequence"/>
</dbReference>
<dbReference type="GO" id="GO:0003677">
    <property type="term" value="F:DNA binding"/>
    <property type="evidence" value="ECO:0000318"/>
    <property type="project" value="GO_Central"/>
</dbReference>
<dbReference type="PANTHER" id="PTHR12628:SF13">
    <property type="entry name" value="HOMEOBOX PROTEIN HAT3.1"/>
    <property type="match status" value="1"/>
</dbReference>
<dbReference type="STRING" id="2711.A0A067DY85"/>
<evidence type="ECO:0000259" key="16">
    <source>
        <dbReference type="PROSITE" id="PS50071"/>
    </source>
</evidence>
<evidence type="ECO:0000259" key="15">
    <source>
        <dbReference type="PROSITE" id="PS50016"/>
    </source>
</evidence>
<dbReference type="GO" id="GO:0043565">
    <property type="term" value="F:sequence-specific DNA binding"/>
    <property type="evidence" value="ECO:0007669"/>
    <property type="project" value="UniProtKB-ARBA"/>
</dbReference>
<dbReference type="eggNOG" id="KOG0490">
    <property type="taxonomic scope" value="Eukaryota"/>
</dbReference>
<evidence type="ECO:0000313" key="18">
    <source>
        <dbReference type="Proteomes" id="UP000027120"/>
    </source>
</evidence>
<feature type="region of interest" description="Disordered" evidence="14">
    <location>
        <begin position="74"/>
        <end position="121"/>
    </location>
</feature>
<feature type="compositionally biased region" description="Polar residues" evidence="14">
    <location>
        <begin position="97"/>
        <end position="111"/>
    </location>
</feature>
<reference evidence="17 18" key="1">
    <citation type="submission" date="2014-04" db="EMBL/GenBank/DDBJ databases">
        <authorList>
            <consortium name="International Citrus Genome Consortium"/>
            <person name="Gmitter F."/>
            <person name="Chen C."/>
            <person name="Farmerie W."/>
            <person name="Harkins T."/>
            <person name="Desany B."/>
            <person name="Mohiuddin M."/>
            <person name="Kodira C."/>
            <person name="Borodovsky M."/>
            <person name="Lomsadze A."/>
            <person name="Burns P."/>
            <person name="Jenkins J."/>
            <person name="Prochnik S."/>
            <person name="Shu S."/>
            <person name="Chapman J."/>
            <person name="Pitluck S."/>
            <person name="Schmutz J."/>
            <person name="Rokhsar D."/>
        </authorList>
    </citation>
    <scope>NUCLEOTIDE SEQUENCE</scope>
</reference>
<feature type="compositionally biased region" description="Basic and acidic residues" evidence="14">
    <location>
        <begin position="112"/>
        <end position="121"/>
    </location>
</feature>
<dbReference type="InterPro" id="IPR045876">
    <property type="entry name" value="PRHA-like_PHD-finger"/>
</dbReference>
<dbReference type="Pfam" id="PF00046">
    <property type="entry name" value="Homeodomain"/>
    <property type="match status" value="1"/>
</dbReference>
<keyword evidence="10 11" id="KW-0539">Nucleus</keyword>
<dbReference type="PROSITE" id="PS01359">
    <property type="entry name" value="ZF_PHD_1"/>
    <property type="match status" value="1"/>
</dbReference>
<evidence type="ECO:0000256" key="9">
    <source>
        <dbReference type="ARBA" id="ARBA00023163"/>
    </source>
</evidence>
<feature type="region of interest" description="Disordered" evidence="14">
    <location>
        <begin position="50"/>
        <end position="69"/>
    </location>
</feature>
<dbReference type="InterPro" id="IPR009057">
    <property type="entry name" value="Homeodomain-like_sf"/>
</dbReference>
<dbReference type="InterPro" id="IPR001965">
    <property type="entry name" value="Znf_PHD"/>
</dbReference>
<comment type="subcellular location">
    <subcellularLocation>
        <location evidence="1 11 13">Nucleus</location>
    </subcellularLocation>
</comment>
<dbReference type="SUPFAM" id="SSF57903">
    <property type="entry name" value="FYVE/PHD zinc finger"/>
    <property type="match status" value="1"/>
</dbReference>
<dbReference type="InterPro" id="IPR019786">
    <property type="entry name" value="Zinc_finger_PHD-type_CS"/>
</dbReference>
<dbReference type="AlphaFoldDB" id="A0A067DY85"/>
<keyword evidence="9" id="KW-0804">Transcription</keyword>
<feature type="region of interest" description="Disordered" evidence="14">
    <location>
        <begin position="945"/>
        <end position="1063"/>
    </location>
</feature>
<feature type="region of interest" description="Disordered" evidence="14">
    <location>
        <begin position="1"/>
        <end position="23"/>
    </location>
</feature>
<dbReference type="FunFam" id="3.30.40.10:FF:000270">
    <property type="entry name" value="pathogenesis-related homeodomain protein-like"/>
    <property type="match status" value="1"/>
</dbReference>
<feature type="compositionally biased region" description="Basic and acidic residues" evidence="14">
    <location>
        <begin position="840"/>
        <end position="852"/>
    </location>
</feature>
<dbReference type="GO" id="GO:0008270">
    <property type="term" value="F:zinc ion binding"/>
    <property type="evidence" value="ECO:0007669"/>
    <property type="project" value="UniProtKB-KW"/>
</dbReference>
<sequence length="1063" mass="117036">MSKAEHMGVSPSQVTSSTRDHSCLKQTTPEQMCKFCAECIHSEPLESKSLLGSEAVENEPRETSIPNSEKLQAFCGDVPDSSFTDHLAPPSEDMRKSTQTNKASCSQQNTSEQKHGTELMHNEQSEQKHQLCYQIVFDKPQATSLVDNATLQPVSKDVSKSSQTGNRQALDFLSGNRCNELDVDCVHSEPLNQKHQLGSEIIQNEPAVNIARLPSDGVEENLQTISEDLTKVCPVEPSQSPPRDANKSCQAGEISCLQQSSSEQTPEFTPGISSHEPSVVNYKLGSQLEQTELGETSAGELGASLELVVKSSIEQLKQPEVPITIPSTKTSATKHLQSSSDLMEKKSCLEQSETPPNYVANNSACLGRKGKRATKSLKNNYTVRSLIGSDRVLRSRSGERPIPPESSINLADVNSIGERKQKKRNKIRRKKIVADEYSRIRTHLRYLLNRINYEQNLIDAYSSEGWKGLSVEKLKPEKELQRATSEILRRKLKIRDLFQRLDSLCAGGFPKSLFDSEGQIDSEDIYCAKCGSKDLSADNDIILCDGACDRGFHQYCLEPPLLKEDIPPDDEGWLCPGCDCKVDCIDLVNELQGTRLFITDNWEKVFPEAAAGHNQDPNFGLASDDSDDNEYDPDGSATDEQDEGDESSSDGSSSDDSDFTSTSDEVEAPADDKTYLGLSSEDSEDDEYNPDAPELDDKVTQESSSSGSDFTSDSEDLAAVLEDNRSSGNDEGAASPLGHSNGQRYKDGGNNESLNNELLSIIKPGQDGAAPVYGKRSSERLDYKKLYDETYGNVPYDSSDDESWSDDGGPRKRTKSTKEGSSASPDGKTPVIRRRKSTKAAKEKLNETENTPKRRGRPKLNTEDSNISPAKSHEGCSTPGSRGRRHRTSYRKLGEEVTQKLYNSFKENQYPNRTTKESLAKELGLTFSQVRKWFENTRWSFNHPSSKNAKLANSEKGTCTPQSNKNTVGRVSNCNGAENVQSSKTGVDDTGCMTGDVKNNTQECNSIKPTSQTSRKRDRDGKSGDQASDPSSKMEVIQGLSANSPKVEVQANGRTRRRRNSAV</sequence>
<evidence type="ECO:0000256" key="10">
    <source>
        <dbReference type="ARBA" id="ARBA00023242"/>
    </source>
</evidence>
<evidence type="ECO:0000256" key="8">
    <source>
        <dbReference type="ARBA" id="ARBA00023155"/>
    </source>
</evidence>
<organism evidence="17 18">
    <name type="scientific">Citrus sinensis</name>
    <name type="common">Sweet orange</name>
    <name type="synonym">Citrus aurantium var. sinensis</name>
    <dbReference type="NCBI Taxonomy" id="2711"/>
    <lineage>
        <taxon>Eukaryota</taxon>
        <taxon>Viridiplantae</taxon>
        <taxon>Streptophyta</taxon>
        <taxon>Embryophyta</taxon>
        <taxon>Tracheophyta</taxon>
        <taxon>Spermatophyta</taxon>
        <taxon>Magnoliopsida</taxon>
        <taxon>eudicotyledons</taxon>
        <taxon>Gunneridae</taxon>
        <taxon>Pentapetalae</taxon>
        <taxon>rosids</taxon>
        <taxon>malvids</taxon>
        <taxon>Sapindales</taxon>
        <taxon>Rutaceae</taxon>
        <taxon>Aurantioideae</taxon>
        <taxon>Citrus</taxon>
    </lineage>
</organism>
<evidence type="ECO:0000256" key="5">
    <source>
        <dbReference type="ARBA" id="ARBA00022833"/>
    </source>
</evidence>
<dbReference type="PANTHER" id="PTHR12628">
    <property type="entry name" value="POLYCOMB-LIKE TRANSCRIPTION FACTOR"/>
    <property type="match status" value="1"/>
</dbReference>
<proteinExistence type="inferred from homology"/>
<keyword evidence="18" id="KW-1185">Reference proteome</keyword>
<dbReference type="Gene3D" id="1.10.10.60">
    <property type="entry name" value="Homeodomain-like"/>
    <property type="match status" value="1"/>
</dbReference>
<evidence type="ECO:0000256" key="7">
    <source>
        <dbReference type="ARBA" id="ARBA00023125"/>
    </source>
</evidence>
<dbReference type="GO" id="GO:0005634">
    <property type="term" value="C:nucleus"/>
    <property type="evidence" value="ECO:0000318"/>
    <property type="project" value="GO_Central"/>
</dbReference>
<dbReference type="GO" id="GO:0003682">
    <property type="term" value="F:chromatin binding"/>
    <property type="evidence" value="ECO:0000318"/>
    <property type="project" value="GO_Central"/>
</dbReference>
<evidence type="ECO:0000256" key="12">
    <source>
        <dbReference type="PROSITE-ProRule" id="PRU00146"/>
    </source>
</evidence>
<keyword evidence="8 11" id="KW-0371">Homeobox</keyword>
<feature type="compositionally biased region" description="Basic and acidic residues" evidence="14">
    <location>
        <begin position="776"/>
        <end position="788"/>
    </location>
</feature>
<feature type="compositionally biased region" description="Acidic residues" evidence="14">
    <location>
        <begin position="624"/>
        <end position="669"/>
    </location>
</feature>
<gene>
    <name evidence="17" type="ORF">CISIN_1g001512mg</name>
</gene>
<protein>
    <submittedName>
        <fullName evidence="17">Uncharacterized protein</fullName>
    </submittedName>
</protein>
<evidence type="ECO:0000256" key="1">
    <source>
        <dbReference type="ARBA" id="ARBA00004123"/>
    </source>
</evidence>
<dbReference type="Pfam" id="PF00628">
    <property type="entry name" value="PHD"/>
    <property type="match status" value="1"/>
</dbReference>
<dbReference type="GO" id="GO:0006355">
    <property type="term" value="P:regulation of DNA-templated transcription"/>
    <property type="evidence" value="ECO:0007669"/>
    <property type="project" value="UniProtKB-ARBA"/>
</dbReference>
<keyword evidence="6" id="KW-0805">Transcription regulation</keyword>
<dbReference type="SUPFAM" id="SSF46689">
    <property type="entry name" value="Homeodomain-like"/>
    <property type="match status" value="1"/>
</dbReference>
<dbReference type="CDD" id="cd00086">
    <property type="entry name" value="homeodomain"/>
    <property type="match status" value="1"/>
</dbReference>
<feature type="compositionally biased region" description="Basic residues" evidence="14">
    <location>
        <begin position="1054"/>
        <end position="1063"/>
    </location>
</feature>
<comment type="similarity">
    <text evidence="2">Belongs to the PHD-associated homeobox family.</text>
</comment>
<dbReference type="InterPro" id="IPR011011">
    <property type="entry name" value="Znf_FYVE_PHD"/>
</dbReference>
<dbReference type="EMBL" id="KK785158">
    <property type="protein sequence ID" value="KDO47944.1"/>
    <property type="molecule type" value="Genomic_DNA"/>
</dbReference>
<evidence type="ECO:0000256" key="4">
    <source>
        <dbReference type="ARBA" id="ARBA00022771"/>
    </source>
</evidence>
<dbReference type="SMR" id="A0A067DY85"/>
<dbReference type="InterPro" id="IPR013083">
    <property type="entry name" value="Znf_RING/FYVE/PHD"/>
</dbReference>
<evidence type="ECO:0000256" key="6">
    <source>
        <dbReference type="ARBA" id="ARBA00023015"/>
    </source>
</evidence>
<dbReference type="PROSITE" id="PS50071">
    <property type="entry name" value="HOMEOBOX_2"/>
    <property type="match status" value="1"/>
</dbReference>
<evidence type="ECO:0000256" key="2">
    <source>
        <dbReference type="ARBA" id="ARBA00007427"/>
    </source>
</evidence>
<dbReference type="eggNOG" id="KOG4299">
    <property type="taxonomic scope" value="Eukaryota"/>
</dbReference>
<dbReference type="PROSITE" id="PS50016">
    <property type="entry name" value="ZF_PHD_2"/>
    <property type="match status" value="1"/>
</dbReference>
<feature type="compositionally biased region" description="Low complexity" evidence="14">
    <location>
        <begin position="750"/>
        <end position="760"/>
    </location>
</feature>
<keyword evidence="4 12" id="KW-0863">Zinc-finger</keyword>
<feature type="domain" description="Homeobox" evidence="16">
    <location>
        <begin position="884"/>
        <end position="944"/>
    </location>
</feature>
<dbReference type="InterPro" id="IPR019787">
    <property type="entry name" value="Znf_PHD-finger"/>
</dbReference>
<feature type="DNA-binding region" description="Homeobox" evidence="11">
    <location>
        <begin position="886"/>
        <end position="945"/>
    </location>
</feature>